<dbReference type="STRING" id="337451.A0A3S3R3U4"/>
<dbReference type="GO" id="GO:0006357">
    <property type="term" value="P:regulation of transcription by RNA polymerase II"/>
    <property type="evidence" value="ECO:0007669"/>
    <property type="project" value="TreeGrafter"/>
</dbReference>
<dbReference type="GO" id="GO:0016592">
    <property type="term" value="C:mediator complex"/>
    <property type="evidence" value="ECO:0007669"/>
    <property type="project" value="TreeGrafter"/>
</dbReference>
<evidence type="ECO:0000313" key="7">
    <source>
        <dbReference type="Proteomes" id="UP000283530"/>
    </source>
</evidence>
<keyword evidence="3" id="KW-0805">Transcription regulation</keyword>
<dbReference type="EMBL" id="QPKB01000011">
    <property type="protein sequence ID" value="RWR95001.1"/>
    <property type="molecule type" value="Genomic_DNA"/>
</dbReference>
<evidence type="ECO:0000313" key="6">
    <source>
        <dbReference type="EMBL" id="RWR95001.1"/>
    </source>
</evidence>
<name>A0A3S3R3U4_9MAGN</name>
<organism evidence="6 7">
    <name type="scientific">Cinnamomum micranthum f. kanehirae</name>
    <dbReference type="NCBI Taxonomy" id="337451"/>
    <lineage>
        <taxon>Eukaryota</taxon>
        <taxon>Viridiplantae</taxon>
        <taxon>Streptophyta</taxon>
        <taxon>Embryophyta</taxon>
        <taxon>Tracheophyta</taxon>
        <taxon>Spermatophyta</taxon>
        <taxon>Magnoliopsida</taxon>
        <taxon>Magnoliidae</taxon>
        <taxon>Laurales</taxon>
        <taxon>Lauraceae</taxon>
        <taxon>Cinnamomum</taxon>
    </lineage>
</organism>
<protein>
    <submittedName>
        <fullName evidence="6">Mediator of RNA polymerase II transcription subunit 23 isoform X2</fullName>
    </submittedName>
</protein>
<dbReference type="PANTHER" id="PTHR12691">
    <property type="entry name" value="MEDIATOR OF RNA POLYMERASE II TRANSCRIPTION SUBUNIT 23"/>
    <property type="match status" value="1"/>
</dbReference>
<keyword evidence="7" id="KW-1185">Reference proteome</keyword>
<evidence type="ECO:0000256" key="4">
    <source>
        <dbReference type="ARBA" id="ARBA00023163"/>
    </source>
</evidence>
<gene>
    <name evidence="6" type="ORF">CKAN_02432200</name>
</gene>
<evidence type="ECO:0000256" key="5">
    <source>
        <dbReference type="ARBA" id="ARBA00023242"/>
    </source>
</evidence>
<keyword evidence="5" id="KW-0539">Nucleus</keyword>
<dbReference type="AlphaFoldDB" id="A0A3S3R3U4"/>
<keyword evidence="4" id="KW-0804">Transcription</keyword>
<dbReference type="Proteomes" id="UP000283530">
    <property type="component" value="Unassembled WGS sequence"/>
</dbReference>
<dbReference type="GO" id="GO:0005667">
    <property type="term" value="C:transcription regulator complex"/>
    <property type="evidence" value="ECO:0007669"/>
    <property type="project" value="TreeGrafter"/>
</dbReference>
<comment type="similarity">
    <text evidence="2">Belongs to the Mediator complex subunit 23 family.</text>
</comment>
<accession>A0A3S3R3U4</accession>
<reference evidence="6 7" key="1">
    <citation type="journal article" date="2019" name="Nat. Plants">
        <title>Stout camphor tree genome fills gaps in understanding of flowering plant genome evolution.</title>
        <authorList>
            <person name="Chaw S.M."/>
            <person name="Liu Y.C."/>
            <person name="Wu Y.W."/>
            <person name="Wang H.Y."/>
            <person name="Lin C.I."/>
            <person name="Wu C.S."/>
            <person name="Ke H.M."/>
            <person name="Chang L.Y."/>
            <person name="Hsu C.Y."/>
            <person name="Yang H.T."/>
            <person name="Sudianto E."/>
            <person name="Hsu M.H."/>
            <person name="Wu K.P."/>
            <person name="Wang L.N."/>
            <person name="Leebens-Mack J.H."/>
            <person name="Tsai I.J."/>
        </authorList>
    </citation>
    <scope>NUCLEOTIDE SEQUENCE [LARGE SCALE GENOMIC DNA]</scope>
    <source>
        <strain evidence="7">cv. Chaw 1501</strain>
        <tissue evidence="6">Young leaves</tissue>
    </source>
</reference>
<evidence type="ECO:0000256" key="1">
    <source>
        <dbReference type="ARBA" id="ARBA00004123"/>
    </source>
</evidence>
<evidence type="ECO:0000256" key="2">
    <source>
        <dbReference type="ARBA" id="ARBA00010222"/>
    </source>
</evidence>
<proteinExistence type="inferred from homology"/>
<comment type="caution">
    <text evidence="6">The sequence shown here is derived from an EMBL/GenBank/DDBJ whole genome shotgun (WGS) entry which is preliminary data.</text>
</comment>
<dbReference type="PANTHER" id="PTHR12691:SF10">
    <property type="entry name" value="MEDIATOR OF RNA POLYMERASE II TRANSCRIPTION SUBUNIT 23"/>
    <property type="match status" value="1"/>
</dbReference>
<sequence length="179" mass="20067">MKSGCIDFLDFVDKLSSRVAKGDQQILRSNHVTWLLAQIIRIEIVTNALNSDPKQVETTRKILSFHKEDRNSDSNNVNPQSILLDFISSSQTLRIWSFNTSIRGYVNQEQLQKGRQIDEWWKQVTKGKAGISHRLSKQAGAYSTSSGDHATNCACVSFGVFVPGTRVETKPPTTPRLTS</sequence>
<dbReference type="OrthoDB" id="9982951at2759"/>
<dbReference type="InterPro" id="IPR021629">
    <property type="entry name" value="Mediator_Med23"/>
</dbReference>
<evidence type="ECO:0000256" key="3">
    <source>
        <dbReference type="ARBA" id="ARBA00023015"/>
    </source>
</evidence>
<comment type="subcellular location">
    <subcellularLocation>
        <location evidence="1">Nucleus</location>
    </subcellularLocation>
</comment>
<dbReference type="GO" id="GO:0010628">
    <property type="term" value="P:positive regulation of gene expression"/>
    <property type="evidence" value="ECO:0007669"/>
    <property type="project" value="TreeGrafter"/>
</dbReference>